<accession>A0A2W5ACY0</accession>
<dbReference type="EMBL" id="QFNN01000034">
    <property type="protein sequence ID" value="PZO90209.1"/>
    <property type="molecule type" value="Genomic_DNA"/>
</dbReference>
<evidence type="ECO:0000313" key="2">
    <source>
        <dbReference type="EMBL" id="PZO90209.1"/>
    </source>
</evidence>
<gene>
    <name evidence="2" type="ORF">DI623_07725</name>
</gene>
<evidence type="ECO:0000256" key="1">
    <source>
        <dbReference type="SAM" id="SignalP"/>
    </source>
</evidence>
<dbReference type="AlphaFoldDB" id="A0A2W5ACY0"/>
<proteinExistence type="predicted"/>
<feature type="chain" id="PRO_5016067534" evidence="1">
    <location>
        <begin position="23"/>
        <end position="228"/>
    </location>
</feature>
<dbReference type="Proteomes" id="UP000249066">
    <property type="component" value="Unassembled WGS sequence"/>
</dbReference>
<keyword evidence="1" id="KW-0732">Signal</keyword>
<protein>
    <submittedName>
        <fullName evidence="2">Uncharacterized protein</fullName>
    </submittedName>
</protein>
<evidence type="ECO:0000313" key="3">
    <source>
        <dbReference type="Proteomes" id="UP000249066"/>
    </source>
</evidence>
<name>A0A2W5ACY0_9SPHN</name>
<feature type="signal peptide" evidence="1">
    <location>
        <begin position="1"/>
        <end position="22"/>
    </location>
</feature>
<comment type="caution">
    <text evidence="2">The sequence shown here is derived from an EMBL/GenBank/DDBJ whole genome shotgun (WGS) entry which is preliminary data.</text>
</comment>
<sequence>MRSSHVIAASLIACVSAAPAQALSPRETLIAAAFDARDKASAIDLIQRAYNGATAVLARDPRDRDAQIIQVMAAGYAAKLNRNRRGALAARAQIEKLVLAYPRDAESQIVLAGWHLDAIADLGGLIARAAVGASRDTGLEALDRAVALDSRRAAPPAIAALMRIRLNPKDIARARHLAEVAMKAETPTLLDIVLQKRVALILQPLRAGDGRKAQALAETLLPFGRLQG</sequence>
<organism evidence="2 3">
    <name type="scientific">Sphingomonas sanxanigenens</name>
    <dbReference type="NCBI Taxonomy" id="397260"/>
    <lineage>
        <taxon>Bacteria</taxon>
        <taxon>Pseudomonadati</taxon>
        <taxon>Pseudomonadota</taxon>
        <taxon>Alphaproteobacteria</taxon>
        <taxon>Sphingomonadales</taxon>
        <taxon>Sphingomonadaceae</taxon>
        <taxon>Sphingomonas</taxon>
    </lineage>
</organism>
<reference evidence="2 3" key="1">
    <citation type="submission" date="2017-08" db="EMBL/GenBank/DDBJ databases">
        <title>Infants hospitalized years apart are colonized by the same room-sourced microbial strains.</title>
        <authorList>
            <person name="Brooks B."/>
            <person name="Olm M.R."/>
            <person name="Firek B.A."/>
            <person name="Baker R."/>
            <person name="Thomas B.C."/>
            <person name="Morowitz M.J."/>
            <person name="Banfield J.F."/>
        </authorList>
    </citation>
    <scope>NUCLEOTIDE SEQUENCE [LARGE SCALE GENOMIC DNA]</scope>
    <source>
        <strain evidence="2">S2_018_000_R2_101</strain>
    </source>
</reference>